<evidence type="ECO:0000259" key="8">
    <source>
        <dbReference type="Pfam" id="PF02397"/>
    </source>
</evidence>
<reference evidence="9 10" key="1">
    <citation type="submission" date="2017-06" db="EMBL/GenBank/DDBJ databases">
        <title>Draft genome of Pseudomonas nitroreducens DF05.</title>
        <authorList>
            <person name="Iyer R."/>
        </authorList>
    </citation>
    <scope>NUCLEOTIDE SEQUENCE [LARGE SCALE GENOMIC DNA]</scope>
    <source>
        <strain evidence="9 10">DF05</strain>
    </source>
</reference>
<feature type="transmembrane region" description="Helical" evidence="7">
    <location>
        <begin position="286"/>
        <end position="307"/>
    </location>
</feature>
<dbReference type="STRING" id="46680.GCA_000807755_05317"/>
<organism evidence="9 10">
    <name type="scientific">Pseudomonas nitroreducens</name>
    <dbReference type="NCBI Taxonomy" id="46680"/>
    <lineage>
        <taxon>Bacteria</taxon>
        <taxon>Pseudomonadati</taxon>
        <taxon>Pseudomonadota</taxon>
        <taxon>Gammaproteobacteria</taxon>
        <taxon>Pseudomonadales</taxon>
        <taxon>Pseudomonadaceae</taxon>
        <taxon>Pseudomonas</taxon>
    </lineage>
</organism>
<dbReference type="GO" id="GO:0016020">
    <property type="term" value="C:membrane"/>
    <property type="evidence" value="ECO:0007669"/>
    <property type="project" value="UniProtKB-SubCell"/>
</dbReference>
<accession>A0A2D0AEP8</accession>
<dbReference type="NCBIfam" id="TIGR03023">
    <property type="entry name" value="WcaJ_sugtrans"/>
    <property type="match status" value="1"/>
</dbReference>
<evidence type="ECO:0000256" key="5">
    <source>
        <dbReference type="ARBA" id="ARBA00022989"/>
    </source>
</evidence>
<dbReference type="InterPro" id="IPR017473">
    <property type="entry name" value="Undecaprenyl-P_gluc_Ptfrase"/>
</dbReference>
<comment type="caution">
    <text evidence="9">The sequence shown here is derived from an EMBL/GenBank/DDBJ whole genome shotgun (WGS) entry which is preliminary data.</text>
</comment>
<proteinExistence type="inferred from homology"/>
<dbReference type="Proteomes" id="UP000198145">
    <property type="component" value="Unassembled WGS sequence"/>
</dbReference>
<dbReference type="Gene3D" id="3.40.50.720">
    <property type="entry name" value="NAD(P)-binding Rossmann-like Domain"/>
    <property type="match status" value="1"/>
</dbReference>
<dbReference type="PANTHER" id="PTHR30576:SF21">
    <property type="entry name" value="UDP-GLUCOSE:UNDECAPRENYL-PHOSPHATE GLUCOSE-1-PHOSPHATE TRANSFERASE"/>
    <property type="match status" value="1"/>
</dbReference>
<evidence type="ECO:0000256" key="3">
    <source>
        <dbReference type="ARBA" id="ARBA00022679"/>
    </source>
</evidence>
<sequence>MNTRDRGILRPHQATISILQKLFDLGVICLGMSIVITVDRAQWNYSAVIATLFSLVIFYLLSDFGQLYVSWRGERIREELQKVGGVWAISFAGVAVADYLSPEITVLSGTGQIHWFSLVLGGLCGYRVLLRSGLHALRRRGFNTRSVAIAGAGTLGQRLATNIASAPWMGLELVGFFDDNLHAPVSLGTGNVKLPISGALEHLVEQARAGKLDRVYITLPTRSEKRIRWLVEQLSDTTTSVYIVPDVFVFNLLHARSQNIDGIPTISIFDSPMVGAGAWVKRLEDIVLSSLILCLIAIPMLLISAAVKLTSPGPVFFKQKRYGIDGRSIEVWKFRSMRVMENGSTVTQATRNDSRITPVGAFLRRTSLDELPQFINVFLGDMSIVGPRPHAIAHNEEYRGQISSYMLRHKVKPGITGWAQVNGWRGETDTLEKMQKRVEFDLAYINNWSVWWDLKIVFLTLFKGFVHQNAY</sequence>
<dbReference type="InterPro" id="IPR003362">
    <property type="entry name" value="Bact_transf"/>
</dbReference>
<dbReference type="RefSeq" id="WP_088417929.1">
    <property type="nucleotide sequence ID" value="NZ_NJBA01000004.1"/>
</dbReference>
<keyword evidence="6 7" id="KW-0472">Membrane</keyword>
<comment type="subcellular location">
    <subcellularLocation>
        <location evidence="1">Membrane</location>
        <topology evidence="1">Multi-pass membrane protein</topology>
    </subcellularLocation>
</comment>
<keyword evidence="4 7" id="KW-0812">Transmembrane</keyword>
<keyword evidence="3 9" id="KW-0808">Transferase</keyword>
<evidence type="ECO:0000256" key="4">
    <source>
        <dbReference type="ARBA" id="ARBA00022692"/>
    </source>
</evidence>
<feature type="transmembrane region" description="Helical" evidence="7">
    <location>
        <begin position="44"/>
        <end position="62"/>
    </location>
</feature>
<evidence type="ECO:0000256" key="6">
    <source>
        <dbReference type="ARBA" id="ARBA00023136"/>
    </source>
</evidence>
<feature type="transmembrane region" description="Helical" evidence="7">
    <location>
        <begin position="113"/>
        <end position="130"/>
    </location>
</feature>
<feature type="transmembrane region" description="Helical" evidence="7">
    <location>
        <begin position="21"/>
        <end position="38"/>
    </location>
</feature>
<dbReference type="GO" id="GO:0089702">
    <property type="term" value="F:undecaprenyl-phosphate glucose phosphotransferase activity"/>
    <property type="evidence" value="ECO:0007669"/>
    <property type="project" value="TreeGrafter"/>
</dbReference>
<dbReference type="SUPFAM" id="SSF51735">
    <property type="entry name" value="NAD(P)-binding Rossmann-fold domains"/>
    <property type="match status" value="1"/>
</dbReference>
<dbReference type="AlphaFoldDB" id="A0A2D0AEP8"/>
<dbReference type="EMBL" id="NJBA01000004">
    <property type="protein sequence ID" value="OWP50544.1"/>
    <property type="molecule type" value="Genomic_DNA"/>
</dbReference>
<evidence type="ECO:0000256" key="2">
    <source>
        <dbReference type="ARBA" id="ARBA00006464"/>
    </source>
</evidence>
<dbReference type="GO" id="GO:0009242">
    <property type="term" value="P:colanic acid biosynthetic process"/>
    <property type="evidence" value="ECO:0007669"/>
    <property type="project" value="TreeGrafter"/>
</dbReference>
<name>A0A2D0AEP8_PSENT</name>
<dbReference type="PANTHER" id="PTHR30576">
    <property type="entry name" value="COLANIC BIOSYNTHESIS UDP-GLUCOSE LIPID CARRIER TRANSFERASE"/>
    <property type="match status" value="1"/>
</dbReference>
<dbReference type="Pfam" id="PF13727">
    <property type="entry name" value="CoA_binding_3"/>
    <property type="match status" value="1"/>
</dbReference>
<evidence type="ECO:0000313" key="10">
    <source>
        <dbReference type="Proteomes" id="UP000198145"/>
    </source>
</evidence>
<comment type="similarity">
    <text evidence="2">Belongs to the bacterial sugar transferase family.</text>
</comment>
<dbReference type="InterPro" id="IPR036291">
    <property type="entry name" value="NAD(P)-bd_dom_sf"/>
</dbReference>
<evidence type="ECO:0000256" key="1">
    <source>
        <dbReference type="ARBA" id="ARBA00004141"/>
    </source>
</evidence>
<dbReference type="InterPro" id="IPR017475">
    <property type="entry name" value="EPS_sugar_tfrase"/>
</dbReference>
<evidence type="ECO:0000313" key="9">
    <source>
        <dbReference type="EMBL" id="OWP50544.1"/>
    </source>
</evidence>
<gene>
    <name evidence="9" type="ORF">CEG18_13455</name>
</gene>
<feature type="transmembrane region" description="Helical" evidence="7">
    <location>
        <begin position="83"/>
        <end position="101"/>
    </location>
</feature>
<keyword evidence="5 7" id="KW-1133">Transmembrane helix</keyword>
<feature type="domain" description="Bacterial sugar transferase" evidence="8">
    <location>
        <begin position="281"/>
        <end position="463"/>
    </location>
</feature>
<evidence type="ECO:0000256" key="7">
    <source>
        <dbReference type="SAM" id="Phobius"/>
    </source>
</evidence>
<dbReference type="Pfam" id="PF02397">
    <property type="entry name" value="Bac_transf"/>
    <property type="match status" value="1"/>
</dbReference>
<dbReference type="NCBIfam" id="TIGR03025">
    <property type="entry name" value="EPS_sugtrans"/>
    <property type="match status" value="1"/>
</dbReference>
<protein>
    <submittedName>
        <fullName evidence="9">Undecaprenyl-phosphate glucose phosphotransferase</fullName>
    </submittedName>
</protein>